<keyword evidence="2" id="KW-0812">Transmembrane</keyword>
<keyword evidence="2" id="KW-1133">Transmembrane helix</keyword>
<keyword evidence="2" id="KW-0472">Membrane</keyword>
<dbReference type="Pfam" id="PF23951">
    <property type="entry name" value="DUF7282"/>
    <property type="match status" value="2"/>
</dbReference>
<dbReference type="RefSeq" id="WP_276303414.1">
    <property type="nucleotide sequence ID" value="NZ_CP119992.1"/>
</dbReference>
<evidence type="ECO:0000256" key="2">
    <source>
        <dbReference type="SAM" id="Phobius"/>
    </source>
</evidence>
<organism evidence="4 5">
    <name type="scientific">Halomarina halobia</name>
    <dbReference type="NCBI Taxonomy" id="3033386"/>
    <lineage>
        <taxon>Archaea</taxon>
        <taxon>Methanobacteriati</taxon>
        <taxon>Methanobacteriota</taxon>
        <taxon>Stenosarchaea group</taxon>
        <taxon>Halobacteria</taxon>
        <taxon>Halobacteriales</taxon>
        <taxon>Natronomonadaceae</taxon>
        <taxon>Halomarina</taxon>
    </lineage>
</organism>
<evidence type="ECO:0000313" key="4">
    <source>
        <dbReference type="EMBL" id="MFC7317338.1"/>
    </source>
</evidence>
<feature type="domain" description="DUF7282" evidence="3">
    <location>
        <begin position="36"/>
        <end position="122"/>
    </location>
</feature>
<gene>
    <name evidence="4" type="ORF">ACFQPE_11150</name>
</gene>
<feature type="region of interest" description="Disordered" evidence="1">
    <location>
        <begin position="179"/>
        <end position="201"/>
    </location>
</feature>
<dbReference type="Proteomes" id="UP001596547">
    <property type="component" value="Unassembled WGS sequence"/>
</dbReference>
<evidence type="ECO:0000313" key="5">
    <source>
        <dbReference type="Proteomes" id="UP001596547"/>
    </source>
</evidence>
<comment type="caution">
    <text evidence="4">The sequence shown here is derived from an EMBL/GenBank/DDBJ whole genome shotgun (WGS) entry which is preliminary data.</text>
</comment>
<proteinExistence type="predicted"/>
<dbReference type="EMBL" id="JBHTBF010000002">
    <property type="protein sequence ID" value="MFC7317338.1"/>
    <property type="molecule type" value="Genomic_DNA"/>
</dbReference>
<evidence type="ECO:0000259" key="3">
    <source>
        <dbReference type="Pfam" id="PF23951"/>
    </source>
</evidence>
<feature type="compositionally biased region" description="Gly residues" evidence="1">
    <location>
        <begin position="185"/>
        <end position="194"/>
    </location>
</feature>
<feature type="domain" description="DUF7282" evidence="3">
    <location>
        <begin position="154"/>
        <end position="272"/>
    </location>
</feature>
<sequence length="340" mass="33866">MPASRPFRSRVARVALALALVCALGSAPASAHSNHLAVDGQVVADGTVVVENVFNSVDAFVVVRADDGGEPGEPIGAKRLDGTGMHEAVEVPIDDGAFAGGERRLWAVLHADDGDGEFSPADDPALTSFGGLAGDRFAARSGDRGASVVAEGFSFQRADDGEVTVTRAELPRDGHLVLRAADGSDGPGGDGSNGTSGNVTDGGRVVASAALPAGVHEDVPLSLSVAPENLSTDDGTVRLVAQVYGDDGDGEFGADDRPVTVGGTPVGTTFTVATGDDANASSLGPPEVNTPTPGSAPDGEGDERGGFGSGIDAALPALVAFGALVALAGVGALLLARRVR</sequence>
<accession>A0ABD6ABQ0</accession>
<feature type="region of interest" description="Disordered" evidence="1">
    <location>
        <begin position="274"/>
        <end position="308"/>
    </location>
</feature>
<keyword evidence="5" id="KW-1185">Reference proteome</keyword>
<evidence type="ECO:0000256" key="1">
    <source>
        <dbReference type="SAM" id="MobiDB-lite"/>
    </source>
</evidence>
<name>A0ABD6ABQ0_9EURY</name>
<dbReference type="InterPro" id="IPR055706">
    <property type="entry name" value="Slg1/2_DUF7282"/>
</dbReference>
<feature type="transmembrane region" description="Helical" evidence="2">
    <location>
        <begin position="313"/>
        <end position="336"/>
    </location>
</feature>
<reference evidence="4 5" key="1">
    <citation type="journal article" date="2019" name="Int. J. Syst. Evol. Microbiol.">
        <title>The Global Catalogue of Microorganisms (GCM) 10K type strain sequencing project: providing services to taxonomists for standard genome sequencing and annotation.</title>
        <authorList>
            <consortium name="The Broad Institute Genomics Platform"/>
            <consortium name="The Broad Institute Genome Sequencing Center for Infectious Disease"/>
            <person name="Wu L."/>
            <person name="Ma J."/>
        </authorList>
    </citation>
    <scope>NUCLEOTIDE SEQUENCE [LARGE SCALE GENOMIC DNA]</scope>
    <source>
        <strain evidence="4 5">PSR21</strain>
    </source>
</reference>
<dbReference type="AlphaFoldDB" id="A0ABD6ABQ0"/>
<protein>
    <recommendedName>
        <fullName evidence="3">DUF7282 domain-containing protein</fullName>
    </recommendedName>
</protein>
<dbReference type="GeneID" id="79315993"/>